<evidence type="ECO:0000313" key="3">
    <source>
        <dbReference type="Proteomes" id="UP000238218"/>
    </source>
</evidence>
<dbReference type="InterPro" id="IPR029063">
    <property type="entry name" value="SAM-dependent_MTases_sf"/>
</dbReference>
<dbReference type="Gene3D" id="3.40.50.150">
    <property type="entry name" value="Vaccinia Virus protein VP39"/>
    <property type="match status" value="1"/>
</dbReference>
<dbReference type="EMBL" id="PVWP01000009">
    <property type="protein sequence ID" value="PSB36511.1"/>
    <property type="molecule type" value="Genomic_DNA"/>
</dbReference>
<dbReference type="Proteomes" id="UP000238218">
    <property type="component" value="Unassembled WGS sequence"/>
</dbReference>
<feature type="domain" description="Methyltransferase type 11" evidence="1">
    <location>
        <begin position="145"/>
        <end position="195"/>
    </location>
</feature>
<evidence type="ECO:0000313" key="2">
    <source>
        <dbReference type="EMBL" id="PSB36511.1"/>
    </source>
</evidence>
<sequence length="296" mass="33173">MIPIGAVPLASAHLEQRTYRQQAEFQRDFAAQWGDLDRQVRTSLRLMALNGIQDPLNDVPIAAADLQVQGTNFRESLQHGGLVSRQRAVLLLLRQLIEAGRLPMLEHLRLYCPEAITPVAQRLRDLVPRYQGSEYLPDPQDPRRQQLHHEDLCALSFAEGRFDAVICNEILEHVYDLPAALRSMHRVLAPGGSLLGTVPFAYGQAESTVKAVHLGRKQEPELLAEPEYHGDPVQPKQGSLVYRIPGWEFLDQLREAGFEDPRIEAIHSPTYGIVGAEIPWILVFMAQRPQDPAPAG</sequence>
<name>A0ABX5F559_9CHRO</name>
<comment type="caution">
    <text evidence="2">The sequence shown here is derived from an EMBL/GenBank/DDBJ whole genome shotgun (WGS) entry which is preliminary data.</text>
</comment>
<accession>A0ABX5F559</accession>
<reference evidence="2 3" key="1">
    <citation type="submission" date="2018-03" db="EMBL/GenBank/DDBJ databases">
        <title>The ancient ancestry and fast evolution of plastids.</title>
        <authorList>
            <person name="Moore K.R."/>
            <person name="Magnabosco C."/>
            <person name="Momper L."/>
            <person name="Gold D.A."/>
            <person name="Bosak T."/>
            <person name="Fournier G.P."/>
        </authorList>
    </citation>
    <scope>NUCLEOTIDE SEQUENCE [LARGE SCALE GENOMIC DNA]</scope>
    <source>
        <strain evidence="2 3">CCALA 015</strain>
    </source>
</reference>
<dbReference type="CDD" id="cd02440">
    <property type="entry name" value="AdoMet_MTases"/>
    <property type="match status" value="1"/>
</dbReference>
<gene>
    <name evidence="2" type="ORF">C7B81_13115</name>
</gene>
<dbReference type="Pfam" id="PF08241">
    <property type="entry name" value="Methyltransf_11"/>
    <property type="match status" value="1"/>
</dbReference>
<organism evidence="2 3">
    <name type="scientific">Aphanothece cf. minutissima CCALA 015</name>
    <dbReference type="NCBI Taxonomy" id="2107695"/>
    <lineage>
        <taxon>Bacteria</taxon>
        <taxon>Bacillati</taxon>
        <taxon>Cyanobacteriota</taxon>
        <taxon>Cyanophyceae</taxon>
        <taxon>Oscillatoriophycideae</taxon>
        <taxon>Chroococcales</taxon>
        <taxon>Aphanothecaceae</taxon>
        <taxon>Aphanothece</taxon>
    </lineage>
</organism>
<keyword evidence="3" id="KW-1185">Reference proteome</keyword>
<dbReference type="InterPro" id="IPR013216">
    <property type="entry name" value="Methyltransf_11"/>
</dbReference>
<evidence type="ECO:0000259" key="1">
    <source>
        <dbReference type="Pfam" id="PF08241"/>
    </source>
</evidence>
<dbReference type="SUPFAM" id="SSF53335">
    <property type="entry name" value="S-adenosyl-L-methionine-dependent methyltransferases"/>
    <property type="match status" value="1"/>
</dbReference>
<protein>
    <recommendedName>
        <fullName evidence="1">Methyltransferase type 11 domain-containing protein</fullName>
    </recommendedName>
</protein>
<proteinExistence type="predicted"/>